<evidence type="ECO:0000256" key="2">
    <source>
        <dbReference type="ARBA" id="ARBA00022801"/>
    </source>
</evidence>
<keyword evidence="10" id="KW-0812">Transmembrane</keyword>
<keyword evidence="14" id="KW-1185">Reference proteome</keyword>
<keyword evidence="2 8" id="KW-0378">Hydrolase</keyword>
<dbReference type="AlphaFoldDB" id="A0ABD1JJW3"/>
<keyword evidence="1 8" id="KW-0645">Protease</keyword>
<dbReference type="PROSITE" id="PS01209">
    <property type="entry name" value="LDLRA_1"/>
    <property type="match status" value="1"/>
</dbReference>
<dbReference type="InterPro" id="IPR009003">
    <property type="entry name" value="Peptidase_S1_PA"/>
</dbReference>
<name>A0ABD1JJW3_9TELE</name>
<evidence type="ECO:0008006" key="15">
    <source>
        <dbReference type="Google" id="ProtNLM"/>
    </source>
</evidence>
<dbReference type="InterPro" id="IPR043504">
    <property type="entry name" value="Peptidase_S1_PA_chymotrypsin"/>
</dbReference>
<dbReference type="SUPFAM" id="SSF56487">
    <property type="entry name" value="SRCR-like"/>
    <property type="match status" value="1"/>
</dbReference>
<evidence type="ECO:0000256" key="8">
    <source>
        <dbReference type="RuleBase" id="RU363034"/>
    </source>
</evidence>
<gene>
    <name evidence="13" type="ORF">ACEWY4_016202</name>
</gene>
<dbReference type="CDD" id="cd00190">
    <property type="entry name" value="Tryp_SPc"/>
    <property type="match status" value="1"/>
</dbReference>
<dbReference type="InterPro" id="IPR023415">
    <property type="entry name" value="LDLR_class-A_CS"/>
</dbReference>
<feature type="domain" description="SRCR" evidence="12">
    <location>
        <begin position="173"/>
        <end position="291"/>
    </location>
</feature>
<dbReference type="InterPro" id="IPR036055">
    <property type="entry name" value="LDL_receptor-like_sf"/>
</dbReference>
<dbReference type="PRINTS" id="PR00722">
    <property type="entry name" value="CHYMOTRYPSIN"/>
</dbReference>
<dbReference type="PROSITE" id="PS00420">
    <property type="entry name" value="SRCR_1"/>
    <property type="match status" value="1"/>
</dbReference>
<comment type="caution">
    <text evidence="7">Lacks conserved residue(s) required for the propagation of feature annotation.</text>
</comment>
<evidence type="ECO:0000313" key="13">
    <source>
        <dbReference type="EMBL" id="KAL2087374.1"/>
    </source>
</evidence>
<protein>
    <recommendedName>
        <fullName evidence="15">Transmembrane protease serine 3-like</fullName>
    </recommendedName>
</protein>
<dbReference type="EMBL" id="JBHFQA010000014">
    <property type="protein sequence ID" value="KAL2087374.1"/>
    <property type="molecule type" value="Genomic_DNA"/>
</dbReference>
<dbReference type="InterPro" id="IPR001314">
    <property type="entry name" value="Peptidase_S1A"/>
</dbReference>
<feature type="disulfide bond" evidence="6">
    <location>
        <begin position="157"/>
        <end position="169"/>
    </location>
</feature>
<dbReference type="Gene3D" id="2.40.10.10">
    <property type="entry name" value="Trypsin-like serine proteases"/>
    <property type="match status" value="2"/>
</dbReference>
<dbReference type="SUPFAM" id="SSF50494">
    <property type="entry name" value="Trypsin-like serine proteases"/>
    <property type="match status" value="1"/>
</dbReference>
<accession>A0ABD1JJW3</accession>
<dbReference type="SMART" id="SM00202">
    <property type="entry name" value="SR"/>
    <property type="match status" value="1"/>
</dbReference>
<evidence type="ECO:0000256" key="10">
    <source>
        <dbReference type="SAM" id="Phobius"/>
    </source>
</evidence>
<dbReference type="InterPro" id="IPR001190">
    <property type="entry name" value="SRCR"/>
</dbReference>
<reference evidence="13 14" key="1">
    <citation type="submission" date="2024-09" db="EMBL/GenBank/DDBJ databases">
        <title>A chromosome-level genome assembly of Gray's grenadier anchovy, Coilia grayii.</title>
        <authorList>
            <person name="Fu Z."/>
        </authorList>
    </citation>
    <scope>NUCLEOTIDE SEQUENCE [LARGE SCALE GENOMIC DNA]</scope>
    <source>
        <strain evidence="13">G4</strain>
        <tissue evidence="13">Muscle</tissue>
    </source>
</reference>
<keyword evidence="10" id="KW-1133">Transmembrane helix</keyword>
<dbReference type="Pfam" id="PF00089">
    <property type="entry name" value="Trypsin"/>
    <property type="match status" value="1"/>
</dbReference>
<dbReference type="Pfam" id="PF00057">
    <property type="entry name" value="Ldl_recept_a"/>
    <property type="match status" value="1"/>
</dbReference>
<dbReference type="PROSITE" id="PS50240">
    <property type="entry name" value="TRYPSIN_DOM"/>
    <property type="match status" value="1"/>
</dbReference>
<dbReference type="InterPro" id="IPR001254">
    <property type="entry name" value="Trypsin_dom"/>
</dbReference>
<feature type="domain" description="Peptidase S1" evidence="11">
    <location>
        <begin position="303"/>
        <end position="536"/>
    </location>
</feature>
<evidence type="ECO:0000313" key="14">
    <source>
        <dbReference type="Proteomes" id="UP001591681"/>
    </source>
</evidence>
<dbReference type="InterPro" id="IPR033116">
    <property type="entry name" value="TRYPSIN_SER"/>
</dbReference>
<dbReference type="CDD" id="cd00112">
    <property type="entry name" value="LDLa"/>
    <property type="match status" value="1"/>
</dbReference>
<evidence type="ECO:0000256" key="6">
    <source>
        <dbReference type="PROSITE-ProRule" id="PRU00124"/>
    </source>
</evidence>
<organism evidence="13 14">
    <name type="scientific">Coilia grayii</name>
    <name type="common">Gray's grenadier anchovy</name>
    <dbReference type="NCBI Taxonomy" id="363190"/>
    <lineage>
        <taxon>Eukaryota</taxon>
        <taxon>Metazoa</taxon>
        <taxon>Chordata</taxon>
        <taxon>Craniata</taxon>
        <taxon>Vertebrata</taxon>
        <taxon>Euteleostomi</taxon>
        <taxon>Actinopterygii</taxon>
        <taxon>Neopterygii</taxon>
        <taxon>Teleostei</taxon>
        <taxon>Clupei</taxon>
        <taxon>Clupeiformes</taxon>
        <taxon>Clupeoidei</taxon>
        <taxon>Engraulidae</taxon>
        <taxon>Coilinae</taxon>
        <taxon>Coilia</taxon>
    </lineage>
</organism>
<proteinExistence type="predicted"/>
<comment type="caution">
    <text evidence="13">The sequence shown here is derived from an EMBL/GenBank/DDBJ whole genome shotgun (WGS) entry which is preliminary data.</text>
</comment>
<dbReference type="PROSITE" id="PS00134">
    <property type="entry name" value="TRYPSIN_HIS"/>
    <property type="match status" value="1"/>
</dbReference>
<feature type="disulfide bond" evidence="6">
    <location>
        <begin position="176"/>
        <end position="191"/>
    </location>
</feature>
<dbReference type="PANTHER" id="PTHR24252:SF27">
    <property type="entry name" value="TRANSMEMBRANE PROTEASE SERINE 3-LIKE"/>
    <property type="match status" value="1"/>
</dbReference>
<evidence type="ECO:0000256" key="9">
    <source>
        <dbReference type="SAM" id="MobiDB-lite"/>
    </source>
</evidence>
<dbReference type="PANTHER" id="PTHR24252">
    <property type="entry name" value="ACROSIN-RELATED"/>
    <property type="match status" value="1"/>
</dbReference>
<evidence type="ECO:0000256" key="1">
    <source>
        <dbReference type="ARBA" id="ARBA00022670"/>
    </source>
</evidence>
<dbReference type="InterPro" id="IPR018114">
    <property type="entry name" value="TRYPSIN_HIS"/>
</dbReference>
<keyword evidence="3 8" id="KW-0720">Serine protease</keyword>
<evidence type="ECO:0000259" key="12">
    <source>
        <dbReference type="PROSITE" id="PS50287"/>
    </source>
</evidence>
<dbReference type="GO" id="GO:0008236">
    <property type="term" value="F:serine-type peptidase activity"/>
    <property type="evidence" value="ECO:0007669"/>
    <property type="project" value="UniProtKB-KW"/>
</dbReference>
<feature type="transmembrane region" description="Helical" evidence="10">
    <location>
        <begin position="131"/>
        <end position="155"/>
    </location>
</feature>
<keyword evidence="5" id="KW-0325">Glycoprotein</keyword>
<feature type="region of interest" description="Disordered" evidence="9">
    <location>
        <begin position="539"/>
        <end position="566"/>
    </location>
</feature>
<dbReference type="Gene3D" id="4.10.400.10">
    <property type="entry name" value="Low-density Lipoprotein Receptor"/>
    <property type="match status" value="1"/>
</dbReference>
<keyword evidence="4 6" id="KW-1015">Disulfide bond</keyword>
<evidence type="ECO:0000256" key="7">
    <source>
        <dbReference type="PROSITE-ProRule" id="PRU00196"/>
    </source>
</evidence>
<dbReference type="FunFam" id="2.40.10.10:FF:000003">
    <property type="entry name" value="Transmembrane serine protease 3"/>
    <property type="match status" value="1"/>
</dbReference>
<sequence length="613" mass="66313">MAIRLSGFAVSLQAEGGGQHQEGAGETLEVVSVTDEDDLPTVETPSTFIVSSQGSQTSGQPHDLWDIDRQDPHVPDTSPEPPQPHISITQHSPEPPHLKASPSMPIIKVQPFAGENDLTDGWCFPWCSTRLLLLLSVCVLAALGLVLGVGLGVGLSCVGKVHCTSSGLCISRAALCDGQKDCTGGEDELNCVRVSGRSAVLQVRSKGVWLTVCSEPWEANLGQTACKQLGFSSYVSSSSLQLSAVEPALQSDLVLVNMSQSTSQQSNKLHTSHLSKTSRCTSGAVITLKCIECGSRPQVSARVVGGNVSREGQVPWQVSLHYQKQHVCGGSLITQLWIVTAAHCVYGFSDVNMWSLYAGVVNQPLNSVGSLSIRKIITHNRYRPNSLDYDIALLQLSQPISFNGLVEPICLPSTGEEFRDGHMCWISGWGSTVDGAGESSIQLLVAQVPLMSNALCNEPLVHQGSISPWMICAGYLEGGVDTCQGDSGGPLACEAEPSTWTLVGVTSWGRGCAERNKPGVYTRISSALSWIHQELEVRKTKHTKQTRTHKHKHTHTHTHTNTHTHARTSTAIPWIHHYLEVKTHTHTHIHTHSYSFVLVCLFVCLFLEARGSE</sequence>
<dbReference type="PROSITE" id="PS50287">
    <property type="entry name" value="SRCR_2"/>
    <property type="match status" value="1"/>
</dbReference>
<dbReference type="Pfam" id="PF15494">
    <property type="entry name" value="SRCR_2"/>
    <property type="match status" value="1"/>
</dbReference>
<feature type="region of interest" description="Disordered" evidence="9">
    <location>
        <begin position="47"/>
        <end position="102"/>
    </location>
</feature>
<evidence type="ECO:0000256" key="5">
    <source>
        <dbReference type="ARBA" id="ARBA00023180"/>
    </source>
</evidence>
<dbReference type="InterPro" id="IPR036772">
    <property type="entry name" value="SRCR-like_dom_sf"/>
</dbReference>
<dbReference type="SUPFAM" id="SSF57424">
    <property type="entry name" value="LDL receptor-like module"/>
    <property type="match status" value="1"/>
</dbReference>
<evidence type="ECO:0000259" key="11">
    <source>
        <dbReference type="PROSITE" id="PS50240"/>
    </source>
</evidence>
<feature type="compositionally biased region" description="Basic and acidic residues" evidence="9">
    <location>
        <begin position="63"/>
        <end position="74"/>
    </location>
</feature>
<dbReference type="SMART" id="SM00020">
    <property type="entry name" value="Tryp_SPc"/>
    <property type="match status" value="1"/>
</dbReference>
<dbReference type="SMART" id="SM00192">
    <property type="entry name" value="LDLa"/>
    <property type="match status" value="1"/>
</dbReference>
<dbReference type="PROSITE" id="PS50068">
    <property type="entry name" value="LDLRA_2"/>
    <property type="match status" value="1"/>
</dbReference>
<evidence type="ECO:0000256" key="4">
    <source>
        <dbReference type="ARBA" id="ARBA00023157"/>
    </source>
</evidence>
<dbReference type="PROSITE" id="PS00135">
    <property type="entry name" value="TRYPSIN_SER"/>
    <property type="match status" value="1"/>
</dbReference>
<keyword evidence="10" id="KW-0472">Membrane</keyword>
<dbReference type="GO" id="GO:0006508">
    <property type="term" value="P:proteolysis"/>
    <property type="evidence" value="ECO:0007669"/>
    <property type="project" value="UniProtKB-KW"/>
</dbReference>
<feature type="compositionally biased region" description="Polar residues" evidence="9">
    <location>
        <begin position="47"/>
        <end position="60"/>
    </location>
</feature>
<dbReference type="Proteomes" id="UP001591681">
    <property type="component" value="Unassembled WGS sequence"/>
</dbReference>
<dbReference type="Gene3D" id="3.10.250.10">
    <property type="entry name" value="SRCR-like domain"/>
    <property type="match status" value="1"/>
</dbReference>
<evidence type="ECO:0000256" key="3">
    <source>
        <dbReference type="ARBA" id="ARBA00022825"/>
    </source>
</evidence>
<dbReference type="InterPro" id="IPR002172">
    <property type="entry name" value="LDrepeatLR_classA_rpt"/>
</dbReference>